<keyword evidence="3" id="KW-1185">Reference proteome</keyword>
<name>A0ABR3LWR1_9TELE</name>
<proteinExistence type="predicted"/>
<comment type="caution">
    <text evidence="2">The sequence shown here is derived from an EMBL/GenBank/DDBJ whole genome shotgun (WGS) entry which is preliminary data.</text>
</comment>
<feature type="compositionally biased region" description="Basic and acidic residues" evidence="1">
    <location>
        <begin position="84"/>
        <end position="97"/>
    </location>
</feature>
<evidence type="ECO:0000256" key="1">
    <source>
        <dbReference type="SAM" id="MobiDB-lite"/>
    </source>
</evidence>
<dbReference type="Proteomes" id="UP001558613">
    <property type="component" value="Unassembled WGS sequence"/>
</dbReference>
<evidence type="ECO:0000313" key="3">
    <source>
        <dbReference type="Proteomes" id="UP001558613"/>
    </source>
</evidence>
<dbReference type="EMBL" id="JAYMGO010000019">
    <property type="protein sequence ID" value="KAL1256124.1"/>
    <property type="molecule type" value="Genomic_DNA"/>
</dbReference>
<feature type="region of interest" description="Disordered" evidence="1">
    <location>
        <begin position="76"/>
        <end position="97"/>
    </location>
</feature>
<accession>A0ABR3LWR1</accession>
<evidence type="ECO:0000313" key="2">
    <source>
        <dbReference type="EMBL" id="KAL1256124.1"/>
    </source>
</evidence>
<gene>
    <name evidence="2" type="ORF">QQF64_014185</name>
</gene>
<organism evidence="2 3">
    <name type="scientific">Cirrhinus molitorella</name>
    <name type="common">mud carp</name>
    <dbReference type="NCBI Taxonomy" id="172907"/>
    <lineage>
        <taxon>Eukaryota</taxon>
        <taxon>Metazoa</taxon>
        <taxon>Chordata</taxon>
        <taxon>Craniata</taxon>
        <taxon>Vertebrata</taxon>
        <taxon>Euteleostomi</taxon>
        <taxon>Actinopterygii</taxon>
        <taxon>Neopterygii</taxon>
        <taxon>Teleostei</taxon>
        <taxon>Ostariophysi</taxon>
        <taxon>Cypriniformes</taxon>
        <taxon>Cyprinidae</taxon>
        <taxon>Labeoninae</taxon>
        <taxon>Labeonini</taxon>
        <taxon>Cirrhinus</taxon>
    </lineage>
</organism>
<sequence>MDTATRKDSREKSCVMYSGSLTAGFMNGSSDSTGPLADQIGNRKTNILKENSTTTTVTPPPHKPCLRLILSNLCQVSNSQPHQPPDHTDGERAATER</sequence>
<reference evidence="2 3" key="1">
    <citation type="submission" date="2023-09" db="EMBL/GenBank/DDBJ databases">
        <authorList>
            <person name="Wang M."/>
        </authorList>
    </citation>
    <scope>NUCLEOTIDE SEQUENCE [LARGE SCALE GENOMIC DNA]</scope>
    <source>
        <strain evidence="2">GT-2023</strain>
        <tissue evidence="2">Liver</tissue>
    </source>
</reference>
<protein>
    <submittedName>
        <fullName evidence="2">Uncharacterized protein</fullName>
    </submittedName>
</protein>